<sequence length="68" mass="7720">MGDETREHLLLTCKAHTEIRTEGMNMLQYIIGRQVFAAIRCNGDLLIHTILDICVTTATHQHVEKAED</sequence>
<reference evidence="1" key="2">
    <citation type="submission" date="2020-11" db="EMBL/GenBank/DDBJ databases">
        <authorList>
            <person name="McCartney M.A."/>
            <person name="Auch B."/>
            <person name="Kono T."/>
            <person name="Mallez S."/>
            <person name="Becker A."/>
            <person name="Gohl D.M."/>
            <person name="Silverstein K.A.T."/>
            <person name="Koren S."/>
            <person name="Bechman K.B."/>
            <person name="Herman A."/>
            <person name="Abrahante J.E."/>
            <person name="Garbe J."/>
        </authorList>
    </citation>
    <scope>NUCLEOTIDE SEQUENCE</scope>
    <source>
        <strain evidence="1">Duluth1</strain>
        <tissue evidence="1">Whole animal</tissue>
    </source>
</reference>
<proteinExistence type="predicted"/>
<dbReference type="Proteomes" id="UP000828390">
    <property type="component" value="Unassembled WGS sequence"/>
</dbReference>
<name>A0A9D4LTU7_DREPO</name>
<reference evidence="1" key="1">
    <citation type="journal article" date="2019" name="bioRxiv">
        <title>The Genome of the Zebra Mussel, Dreissena polymorpha: A Resource for Invasive Species Research.</title>
        <authorList>
            <person name="McCartney M.A."/>
            <person name="Auch B."/>
            <person name="Kono T."/>
            <person name="Mallez S."/>
            <person name="Zhang Y."/>
            <person name="Obille A."/>
            <person name="Becker A."/>
            <person name="Abrahante J.E."/>
            <person name="Garbe J."/>
            <person name="Badalamenti J.P."/>
            <person name="Herman A."/>
            <person name="Mangelson H."/>
            <person name="Liachko I."/>
            <person name="Sullivan S."/>
            <person name="Sone E.D."/>
            <person name="Koren S."/>
            <person name="Silverstein K.A.T."/>
            <person name="Beckman K.B."/>
            <person name="Gohl D.M."/>
        </authorList>
    </citation>
    <scope>NUCLEOTIDE SEQUENCE</scope>
    <source>
        <strain evidence="1">Duluth1</strain>
        <tissue evidence="1">Whole animal</tissue>
    </source>
</reference>
<organism evidence="1 2">
    <name type="scientific">Dreissena polymorpha</name>
    <name type="common">Zebra mussel</name>
    <name type="synonym">Mytilus polymorpha</name>
    <dbReference type="NCBI Taxonomy" id="45954"/>
    <lineage>
        <taxon>Eukaryota</taxon>
        <taxon>Metazoa</taxon>
        <taxon>Spiralia</taxon>
        <taxon>Lophotrochozoa</taxon>
        <taxon>Mollusca</taxon>
        <taxon>Bivalvia</taxon>
        <taxon>Autobranchia</taxon>
        <taxon>Heteroconchia</taxon>
        <taxon>Euheterodonta</taxon>
        <taxon>Imparidentia</taxon>
        <taxon>Neoheterodontei</taxon>
        <taxon>Myida</taxon>
        <taxon>Dreissenoidea</taxon>
        <taxon>Dreissenidae</taxon>
        <taxon>Dreissena</taxon>
    </lineage>
</organism>
<comment type="caution">
    <text evidence="1">The sequence shown here is derived from an EMBL/GenBank/DDBJ whole genome shotgun (WGS) entry which is preliminary data.</text>
</comment>
<dbReference type="AlphaFoldDB" id="A0A9D4LTU7"/>
<accession>A0A9D4LTU7</accession>
<dbReference type="EMBL" id="JAIWYP010000002">
    <property type="protein sequence ID" value="KAH3864937.1"/>
    <property type="molecule type" value="Genomic_DNA"/>
</dbReference>
<gene>
    <name evidence="1" type="ORF">DPMN_027970</name>
</gene>
<protein>
    <submittedName>
        <fullName evidence="1">Uncharacterized protein</fullName>
    </submittedName>
</protein>
<evidence type="ECO:0000313" key="2">
    <source>
        <dbReference type="Proteomes" id="UP000828390"/>
    </source>
</evidence>
<evidence type="ECO:0000313" key="1">
    <source>
        <dbReference type="EMBL" id="KAH3864937.1"/>
    </source>
</evidence>
<keyword evidence="2" id="KW-1185">Reference proteome</keyword>